<dbReference type="RefSeq" id="WP_240833237.1">
    <property type="nucleotide sequence ID" value="NZ_JAKWBL010000004.1"/>
</dbReference>
<dbReference type="SUPFAM" id="SSF51004">
    <property type="entry name" value="C-terminal (heme d1) domain of cytochrome cd1-nitrite reductase"/>
    <property type="match status" value="1"/>
</dbReference>
<keyword evidence="1" id="KW-0732">Signal</keyword>
<evidence type="ECO:0000313" key="2">
    <source>
        <dbReference type="EMBL" id="MCH5600822.1"/>
    </source>
</evidence>
<feature type="signal peptide" evidence="1">
    <location>
        <begin position="1"/>
        <end position="25"/>
    </location>
</feature>
<dbReference type="EMBL" id="JAKWBL010000004">
    <property type="protein sequence ID" value="MCH5600822.1"/>
    <property type="molecule type" value="Genomic_DNA"/>
</dbReference>
<evidence type="ECO:0008006" key="4">
    <source>
        <dbReference type="Google" id="ProtNLM"/>
    </source>
</evidence>
<feature type="chain" id="PRO_5046309451" description="DUF4374 domain-containing protein" evidence="1">
    <location>
        <begin position="26"/>
        <end position="412"/>
    </location>
</feature>
<evidence type="ECO:0000313" key="3">
    <source>
        <dbReference type="Proteomes" id="UP001202248"/>
    </source>
</evidence>
<evidence type="ECO:0000256" key="1">
    <source>
        <dbReference type="SAM" id="SignalP"/>
    </source>
</evidence>
<sequence>MTTRKILKKASMAVFMLSLITACNKNDDMIAPPKEEDQSIEHRFVRLLVSDETSTTITFLQPFDAKTTSFNAKYPLANLYPTASGRYAAVLYGTNNLVEVFDNGLLSHDDHIDIAGEPKWASITATGLKPTHFKSKGRETLIFNDGDGTLSVGNDADFNTPGAKFKIVNAGLVPHHGAMAQFTNGNYAVTWSSAAGKSPTRVKIINKNGSEIHASTKEVGNIHGNASDGQYAVFGAYTDASNTAGGALVVAQDGTQTFVNNPDGFGAARLGTILYAETAKKFIGYSAAKGAYLIDIAGNKMTGLYTGADAIQCKVDYAGKNLLILTADGKIRIYDLAMGTLKKEGNAIGSINTNDTYKPVLEATERFAYIALPASGEVHQISLQDFGKVIKHKVSAKPVRLALFGFENSEAH</sequence>
<name>A0ABS9SR10_9BACT</name>
<dbReference type="Proteomes" id="UP001202248">
    <property type="component" value="Unassembled WGS sequence"/>
</dbReference>
<gene>
    <name evidence="2" type="ORF">MKP09_24360</name>
</gene>
<dbReference type="InterPro" id="IPR011048">
    <property type="entry name" value="Haem_d1_sf"/>
</dbReference>
<keyword evidence="3" id="KW-1185">Reference proteome</keyword>
<proteinExistence type="predicted"/>
<reference evidence="2 3" key="1">
    <citation type="submission" date="2022-02" db="EMBL/GenBank/DDBJ databases">
        <authorList>
            <person name="Min J."/>
        </authorList>
    </citation>
    <scope>NUCLEOTIDE SEQUENCE [LARGE SCALE GENOMIC DNA]</scope>
    <source>
        <strain evidence="2 3">GR10-1</strain>
    </source>
</reference>
<accession>A0ABS9SR10</accession>
<dbReference type="PROSITE" id="PS51257">
    <property type="entry name" value="PROKAR_LIPOPROTEIN"/>
    <property type="match status" value="1"/>
</dbReference>
<protein>
    <recommendedName>
        <fullName evidence="4">DUF4374 domain-containing protein</fullName>
    </recommendedName>
</protein>
<organism evidence="2 3">
    <name type="scientific">Niabella ginsengisoli</name>
    <dbReference type="NCBI Taxonomy" id="522298"/>
    <lineage>
        <taxon>Bacteria</taxon>
        <taxon>Pseudomonadati</taxon>
        <taxon>Bacteroidota</taxon>
        <taxon>Chitinophagia</taxon>
        <taxon>Chitinophagales</taxon>
        <taxon>Chitinophagaceae</taxon>
        <taxon>Niabella</taxon>
    </lineage>
</organism>
<comment type="caution">
    <text evidence="2">The sequence shown here is derived from an EMBL/GenBank/DDBJ whole genome shotgun (WGS) entry which is preliminary data.</text>
</comment>